<evidence type="ECO:0000259" key="1">
    <source>
        <dbReference type="Pfam" id="PF21012"/>
    </source>
</evidence>
<dbReference type="AlphaFoldDB" id="G5H8E8"/>
<evidence type="ECO:0000313" key="3">
    <source>
        <dbReference type="Proteomes" id="UP000006008"/>
    </source>
</evidence>
<comment type="caution">
    <text evidence="2">The sequence shown here is derived from an EMBL/GenBank/DDBJ whole genome shotgun (WGS) entry which is preliminary data.</text>
</comment>
<proteinExistence type="predicted"/>
<dbReference type="eggNOG" id="ENOG502ZBFN">
    <property type="taxonomic scope" value="Bacteria"/>
</dbReference>
<keyword evidence="3" id="KW-1185">Reference proteome</keyword>
<dbReference type="InterPro" id="IPR049236">
    <property type="entry name" value="DUF6850"/>
</dbReference>
<sequence length="511" mass="56958">MTFRCTLALLSLCAGMSARGVQRDSSSVATGLGERLSPAGHFMHEVYGNPAAQVYRFKTSLTTIGLSGSYRQEDEAVVSQVGRGNRYAAFDAQSYIRRGKNTVWGGAGYRLGRTMHTEWNENADFELLYPYVWADSVGGNLISERYAFAGGFAREFGRVAWGIYADYRAEIEYRTVDPRPKSVVSDLNLSTGATLSLGECYRLGTSVNLRVYRQKSSMSFYAPLGGPKLYQMLGLGMYSTRFSSSENNTSVYFSGRTYGAGLELFPRDGAGLFLSVHYSGWAVRRILPGYQKLPLTRLVDNVFDGALGWQGQSGIHHWGIKLSGNYAKRLGTEYIYGDASGSQNYPKLGAVEQYRNNRTDLVLSALWGFEEMRGWSFYAEPRGRYYDFEATYLSPSRKMQFGKVGCGGGLTVEKRLRRSVLHLSVSADYLANQTAELKLDGLDMDGSIGQMMQRNFGHLSADMTLYGASFRWNYDFPRASMALYVQGDWQHGSFADGNRSDYARIVFGVAF</sequence>
<dbReference type="EMBL" id="ADLD01000011">
    <property type="protein sequence ID" value="EHB92343.1"/>
    <property type="molecule type" value="Genomic_DNA"/>
</dbReference>
<organism evidence="2 3">
    <name type="scientific">Alistipes indistinctus YIT 12060</name>
    <dbReference type="NCBI Taxonomy" id="742725"/>
    <lineage>
        <taxon>Bacteria</taxon>
        <taxon>Pseudomonadati</taxon>
        <taxon>Bacteroidota</taxon>
        <taxon>Bacteroidia</taxon>
        <taxon>Bacteroidales</taxon>
        <taxon>Rikenellaceae</taxon>
        <taxon>Alistipes</taxon>
    </lineage>
</organism>
<dbReference type="STRING" id="742725.HMPREF9450_01208"/>
<dbReference type="PATRIC" id="fig|742725.3.peg.1282"/>
<protein>
    <recommendedName>
        <fullName evidence="1">DUF6850 domain-containing protein</fullName>
    </recommendedName>
</protein>
<name>G5H8E8_9BACT</name>
<dbReference type="Pfam" id="PF21012">
    <property type="entry name" value="DUF6850"/>
    <property type="match status" value="1"/>
</dbReference>
<dbReference type="Proteomes" id="UP000006008">
    <property type="component" value="Unassembled WGS sequence"/>
</dbReference>
<evidence type="ECO:0000313" key="2">
    <source>
        <dbReference type="EMBL" id="EHB92343.1"/>
    </source>
</evidence>
<accession>G5H8E8</accession>
<feature type="domain" description="DUF6850" evidence="1">
    <location>
        <begin position="50"/>
        <end position="503"/>
    </location>
</feature>
<reference evidence="2 3" key="1">
    <citation type="submission" date="2011-08" db="EMBL/GenBank/DDBJ databases">
        <title>The Genome Sequence of Alistipes indistinctus YIT 12060.</title>
        <authorList>
            <consortium name="The Broad Institute Genome Sequencing Platform"/>
            <person name="Earl A."/>
            <person name="Ward D."/>
            <person name="Feldgarden M."/>
            <person name="Gevers D."/>
            <person name="Morotomi M."/>
            <person name="Young S.K."/>
            <person name="Zeng Q."/>
            <person name="Gargeya S."/>
            <person name="Fitzgerald M."/>
            <person name="Haas B."/>
            <person name="Abouelleil A."/>
            <person name="Alvarado L."/>
            <person name="Arachchi H.M."/>
            <person name="Berlin A."/>
            <person name="Brown A."/>
            <person name="Chapman S.B."/>
            <person name="Chen Z."/>
            <person name="Dunbar C."/>
            <person name="Freedman E."/>
            <person name="Gearin G."/>
            <person name="Gellesch M."/>
            <person name="Goldberg J."/>
            <person name="Griggs A."/>
            <person name="Gujja S."/>
            <person name="Heiman D."/>
            <person name="Howarth C."/>
            <person name="Larson L."/>
            <person name="Lui A."/>
            <person name="MacDonald P.J.P."/>
            <person name="Montmayeur A."/>
            <person name="Murphy C."/>
            <person name="Neiman D."/>
            <person name="Pearson M."/>
            <person name="Priest M."/>
            <person name="Roberts A."/>
            <person name="Saif S."/>
            <person name="Shea T."/>
            <person name="Shenoy N."/>
            <person name="Sisk P."/>
            <person name="Stolte C."/>
            <person name="Sykes S."/>
            <person name="Wortman J."/>
            <person name="Nusbaum C."/>
            <person name="Birren B."/>
        </authorList>
    </citation>
    <scope>NUCLEOTIDE SEQUENCE [LARGE SCALE GENOMIC DNA]</scope>
    <source>
        <strain evidence="2 3">YIT 12060</strain>
    </source>
</reference>
<gene>
    <name evidence="2" type="ORF">HMPREF9450_01208</name>
</gene>
<dbReference type="HOGENOM" id="CLU_040885_0_0_10"/>